<feature type="domain" description="Peptidase S33 tripeptidyl aminopeptidase-like C-terminal" evidence="6">
    <location>
        <begin position="455"/>
        <end position="568"/>
    </location>
</feature>
<evidence type="ECO:0000256" key="4">
    <source>
        <dbReference type="SAM" id="SignalP"/>
    </source>
</evidence>
<accession>A0A8K0SZL1</accession>
<feature type="coiled-coil region" evidence="3">
    <location>
        <begin position="203"/>
        <end position="230"/>
    </location>
</feature>
<evidence type="ECO:0000313" key="8">
    <source>
        <dbReference type="Proteomes" id="UP000813444"/>
    </source>
</evidence>
<dbReference type="PANTHER" id="PTHR43248:SF25">
    <property type="entry name" value="AB HYDROLASE-1 DOMAIN-CONTAINING PROTEIN-RELATED"/>
    <property type="match status" value="1"/>
</dbReference>
<comment type="similarity">
    <text evidence="1">Belongs to the peptidase S33 family.</text>
</comment>
<gene>
    <name evidence="7" type="ORF">B0I35DRAFT_415825</name>
</gene>
<evidence type="ECO:0000259" key="6">
    <source>
        <dbReference type="Pfam" id="PF08386"/>
    </source>
</evidence>
<dbReference type="Pfam" id="PF08386">
    <property type="entry name" value="Abhydrolase_4"/>
    <property type="match status" value="1"/>
</dbReference>
<dbReference type="Pfam" id="PF00561">
    <property type="entry name" value="Abhydrolase_1"/>
    <property type="match status" value="1"/>
</dbReference>
<evidence type="ECO:0000259" key="5">
    <source>
        <dbReference type="Pfam" id="PF00561"/>
    </source>
</evidence>
<name>A0A8K0SZL1_9HYPO</name>
<dbReference type="InterPro" id="IPR051601">
    <property type="entry name" value="Serine_prot/Carboxylest_S33"/>
</dbReference>
<feature type="chain" id="PRO_5035463026" evidence="4">
    <location>
        <begin position="20"/>
        <end position="614"/>
    </location>
</feature>
<proteinExistence type="inferred from homology"/>
<feature type="domain" description="AB hydrolase-1" evidence="5">
    <location>
        <begin position="85"/>
        <end position="276"/>
    </location>
</feature>
<dbReference type="InterPro" id="IPR029058">
    <property type="entry name" value="AB_hydrolase_fold"/>
</dbReference>
<protein>
    <submittedName>
        <fullName evidence="7">TAP-like protein-domain-containing protein</fullName>
    </submittedName>
</protein>
<evidence type="ECO:0000313" key="7">
    <source>
        <dbReference type="EMBL" id="KAH7327814.1"/>
    </source>
</evidence>
<comment type="caution">
    <text evidence="7">The sequence shown here is derived from an EMBL/GenBank/DDBJ whole genome shotgun (WGS) entry which is preliminary data.</text>
</comment>
<evidence type="ECO:0000256" key="1">
    <source>
        <dbReference type="ARBA" id="ARBA00010088"/>
    </source>
</evidence>
<dbReference type="AlphaFoldDB" id="A0A8K0SZL1"/>
<sequence length="614" mass="66185">MHRPPATALLVALTTLVSAFSWPSITPSSSITWHSCYEAQYQCARLLLPLDYLDTAEASSNSTLAIAIIKLPAQVPYSSPAYAGPIFTNPGGPGGSGVAFLRRFGPYLQRVVDVPGTRHYDILSFDPRGIGESTPRVDCFPGGALARTALALEVRGTWGLDRGEDALRHNRAATEAYTARCAQAEDTAAVLPFVGTASVARDIVEMADKLDEERRAALAAQEDRHRLELKRDVEGPVRVQYIGFSYGTVLGHYLAALFPGRLGRIVLDGVCDVDDFATGPGWLSNLKDTDEIFTQFLHGCHIAGPSICSLSREGDTSVSSIQSRVTAFFEALEDRPSHVLHPDGSSAIISAHDVRALLGSMMYQPLNMFRPYADILSAAMDGNMTLLASRLADGGVLPSLATSCPIPDSGNGEPGSDGGHIEGMHAVVCGDGDDVTDKDLSWWSDYVHKQTSMSSIFGAFWSAYRFACSSWPVQTRWSYKGPFTTPPADASLLPDRPAAPILFLSNRLDPVTPLANARSMAANHPGAAVVIQEALGHCALASTRSRCVAQIVSQYFENGTVPDHEVSCEAECGPWDHGCTLFDSYDTEFDASASRLLRQDRDSLRLPLHPLGIL</sequence>
<evidence type="ECO:0000256" key="3">
    <source>
        <dbReference type="SAM" id="Coils"/>
    </source>
</evidence>
<keyword evidence="3" id="KW-0175">Coiled coil</keyword>
<dbReference type="PANTHER" id="PTHR43248">
    <property type="entry name" value="2-SUCCINYL-6-HYDROXY-2,4-CYCLOHEXADIENE-1-CARBOXYLATE SYNTHASE"/>
    <property type="match status" value="1"/>
</dbReference>
<dbReference type="Gene3D" id="3.40.50.1820">
    <property type="entry name" value="alpha/beta hydrolase"/>
    <property type="match status" value="2"/>
</dbReference>
<keyword evidence="2" id="KW-0378">Hydrolase</keyword>
<feature type="signal peptide" evidence="4">
    <location>
        <begin position="1"/>
        <end position="19"/>
    </location>
</feature>
<dbReference type="GO" id="GO:0016787">
    <property type="term" value="F:hydrolase activity"/>
    <property type="evidence" value="ECO:0007669"/>
    <property type="project" value="UniProtKB-KW"/>
</dbReference>
<dbReference type="EMBL" id="JAGPNK010000001">
    <property type="protein sequence ID" value="KAH7327814.1"/>
    <property type="molecule type" value="Genomic_DNA"/>
</dbReference>
<dbReference type="SUPFAM" id="SSF53474">
    <property type="entry name" value="alpha/beta-Hydrolases"/>
    <property type="match status" value="1"/>
</dbReference>
<dbReference type="OrthoDB" id="425534at2759"/>
<reference evidence="7" key="1">
    <citation type="journal article" date="2021" name="Nat. Commun.">
        <title>Genetic determinants of endophytism in the Arabidopsis root mycobiome.</title>
        <authorList>
            <person name="Mesny F."/>
            <person name="Miyauchi S."/>
            <person name="Thiergart T."/>
            <person name="Pickel B."/>
            <person name="Atanasova L."/>
            <person name="Karlsson M."/>
            <person name="Huettel B."/>
            <person name="Barry K.W."/>
            <person name="Haridas S."/>
            <person name="Chen C."/>
            <person name="Bauer D."/>
            <person name="Andreopoulos W."/>
            <person name="Pangilinan J."/>
            <person name="LaButti K."/>
            <person name="Riley R."/>
            <person name="Lipzen A."/>
            <person name="Clum A."/>
            <person name="Drula E."/>
            <person name="Henrissat B."/>
            <person name="Kohler A."/>
            <person name="Grigoriev I.V."/>
            <person name="Martin F.M."/>
            <person name="Hacquard S."/>
        </authorList>
    </citation>
    <scope>NUCLEOTIDE SEQUENCE</scope>
    <source>
        <strain evidence="7">MPI-CAGE-CH-0235</strain>
    </source>
</reference>
<dbReference type="InterPro" id="IPR013595">
    <property type="entry name" value="Pept_S33_TAP-like_C"/>
</dbReference>
<keyword evidence="4" id="KW-0732">Signal</keyword>
<dbReference type="Proteomes" id="UP000813444">
    <property type="component" value="Unassembled WGS sequence"/>
</dbReference>
<organism evidence="7 8">
    <name type="scientific">Stachybotrys elegans</name>
    <dbReference type="NCBI Taxonomy" id="80388"/>
    <lineage>
        <taxon>Eukaryota</taxon>
        <taxon>Fungi</taxon>
        <taxon>Dikarya</taxon>
        <taxon>Ascomycota</taxon>
        <taxon>Pezizomycotina</taxon>
        <taxon>Sordariomycetes</taxon>
        <taxon>Hypocreomycetidae</taxon>
        <taxon>Hypocreales</taxon>
        <taxon>Stachybotryaceae</taxon>
        <taxon>Stachybotrys</taxon>
    </lineage>
</organism>
<dbReference type="InterPro" id="IPR000073">
    <property type="entry name" value="AB_hydrolase_1"/>
</dbReference>
<evidence type="ECO:0000256" key="2">
    <source>
        <dbReference type="ARBA" id="ARBA00022801"/>
    </source>
</evidence>
<keyword evidence="8" id="KW-1185">Reference proteome</keyword>